<comment type="caution">
    <text evidence="1">The sequence shown here is derived from an EMBL/GenBank/DDBJ whole genome shotgun (WGS) entry which is preliminary data.</text>
</comment>
<dbReference type="Proteomes" id="UP001175137">
    <property type="component" value="Unassembled WGS sequence"/>
</dbReference>
<proteinExistence type="predicted"/>
<dbReference type="EMBL" id="JAUIQW010000003">
    <property type="protein sequence ID" value="MDN4877227.1"/>
    <property type="molecule type" value="Genomic_DNA"/>
</dbReference>
<evidence type="ECO:0000313" key="2">
    <source>
        <dbReference type="Proteomes" id="UP001175137"/>
    </source>
</evidence>
<dbReference type="RefSeq" id="WP_301266325.1">
    <property type="nucleotide sequence ID" value="NZ_JAUIQW010000003.1"/>
</dbReference>
<organism evidence="1 2">
    <name type="scientific">Bacillus cereus</name>
    <dbReference type="NCBI Taxonomy" id="1396"/>
    <lineage>
        <taxon>Bacteria</taxon>
        <taxon>Bacillati</taxon>
        <taxon>Bacillota</taxon>
        <taxon>Bacilli</taxon>
        <taxon>Bacillales</taxon>
        <taxon>Bacillaceae</taxon>
        <taxon>Bacillus</taxon>
        <taxon>Bacillus cereus group</taxon>
    </lineage>
</organism>
<protein>
    <submittedName>
        <fullName evidence="1">Uncharacterized protein</fullName>
    </submittedName>
</protein>
<name>A0AAW7NQG6_BACCE</name>
<evidence type="ECO:0000313" key="1">
    <source>
        <dbReference type="EMBL" id="MDN4877227.1"/>
    </source>
</evidence>
<accession>A0AAW7NQG6</accession>
<gene>
    <name evidence="1" type="ORF">QYM23_31085</name>
</gene>
<reference evidence="1" key="1">
    <citation type="submission" date="2023-07" db="EMBL/GenBank/DDBJ databases">
        <title>Complete genome sequence of Bacillus cereus SRCM126073 isolated from soil.</title>
        <authorList>
            <person name="Yang H.-G."/>
            <person name="Ryu M.-S."/>
            <person name="Ha G.-S."/>
            <person name="Yang H.-J."/>
            <person name="Jeong D.-Y."/>
        </authorList>
    </citation>
    <scope>NUCLEOTIDE SEQUENCE</scope>
    <source>
        <strain evidence="1">SRCM126073</strain>
    </source>
</reference>
<dbReference type="AlphaFoldDB" id="A0AAW7NQG6"/>
<sequence length="274" mass="32065">MTTSTVWTAIVLLLGALSLIAKSFLTSFSREAGRVVVAFESAEELARLTEKGKNIATKGDIQEITRLQEETKAVFQAKMELQKAELGRISKEFELYAAKKHEYYPELYKHIQLCYGKVRSLRGLQKGIDPYANNKKDIEKLMLDRDFTEKQKETVLSDWDADKNLAIQRIEFILQRINYNEAQESHKEAHNFCLLHELYFSDKISSSVSDILLKIYTLWTRYNPNQEHWDTKNDKYITKFLEENEILIKSIDKRIGELLNDLRDELKVEVKKYE</sequence>